<accession>A0ABN7S0C9</accession>
<gene>
    <name evidence="3" type="ORF">OKIOD_LOCUS3111</name>
</gene>
<dbReference type="PANTHER" id="PTHR22957">
    <property type="entry name" value="TBC1 DOMAIN FAMILY MEMBER GTPASE-ACTIVATING PROTEIN"/>
    <property type="match status" value="1"/>
</dbReference>
<proteinExistence type="predicted"/>
<dbReference type="SUPFAM" id="SSF47923">
    <property type="entry name" value="Ypt/Rab-GAP domain of gyp1p"/>
    <property type="match status" value="2"/>
</dbReference>
<dbReference type="Pfam" id="PF00566">
    <property type="entry name" value="RabGAP-TBC"/>
    <property type="match status" value="1"/>
</dbReference>
<name>A0ABN7S0C9_OIKDI</name>
<dbReference type="EMBL" id="OU015568">
    <property type="protein sequence ID" value="CAG5087474.1"/>
    <property type="molecule type" value="Genomic_DNA"/>
</dbReference>
<keyword evidence="4" id="KW-1185">Reference proteome</keyword>
<dbReference type="InterPro" id="IPR035969">
    <property type="entry name" value="Rab-GAP_TBC_sf"/>
</dbReference>
<evidence type="ECO:0000313" key="3">
    <source>
        <dbReference type="EMBL" id="CAG5087474.1"/>
    </source>
</evidence>
<dbReference type="PANTHER" id="PTHR22957:SF337">
    <property type="entry name" value="TBC1 DOMAIN FAMILY MEMBER 5"/>
    <property type="match status" value="1"/>
</dbReference>
<evidence type="ECO:0000313" key="4">
    <source>
        <dbReference type="Proteomes" id="UP001158576"/>
    </source>
</evidence>
<dbReference type="SMART" id="SM00164">
    <property type="entry name" value="TBC"/>
    <property type="match status" value="1"/>
</dbReference>
<evidence type="ECO:0000259" key="2">
    <source>
        <dbReference type="PROSITE" id="PS50086"/>
    </source>
</evidence>
<dbReference type="Proteomes" id="UP001158576">
    <property type="component" value="Chromosome PAR"/>
</dbReference>
<reference evidence="3 4" key="1">
    <citation type="submission" date="2021-04" db="EMBL/GenBank/DDBJ databases">
        <authorList>
            <person name="Bliznina A."/>
        </authorList>
    </citation>
    <scope>NUCLEOTIDE SEQUENCE [LARGE SCALE GENOMIC DNA]</scope>
</reference>
<organism evidence="3 4">
    <name type="scientific">Oikopleura dioica</name>
    <name type="common">Tunicate</name>
    <dbReference type="NCBI Taxonomy" id="34765"/>
    <lineage>
        <taxon>Eukaryota</taxon>
        <taxon>Metazoa</taxon>
        <taxon>Chordata</taxon>
        <taxon>Tunicata</taxon>
        <taxon>Appendicularia</taxon>
        <taxon>Copelata</taxon>
        <taxon>Oikopleuridae</taxon>
        <taxon>Oikopleura</taxon>
    </lineage>
</organism>
<dbReference type="Gene3D" id="1.10.472.80">
    <property type="entry name" value="Ypt/Rab-GAP domain of gyp1p, domain 3"/>
    <property type="match status" value="1"/>
</dbReference>
<dbReference type="PROSITE" id="PS50086">
    <property type="entry name" value="TBC_RABGAP"/>
    <property type="match status" value="1"/>
</dbReference>
<keyword evidence="1" id="KW-0343">GTPase activation</keyword>
<evidence type="ECO:0000256" key="1">
    <source>
        <dbReference type="ARBA" id="ARBA00022468"/>
    </source>
</evidence>
<sequence length="504" mass="57730">MSSAAQIAKLIDEFPSDAALEAYVSQYHDLVGREDINTYVRNLAINVKLKGSKFRGLAWKIYLRVLSPARETWKSDITTSRAEYRQISLKFGNKDSSSFNGDPLGTSDICPDDSWRMKFRDEELKSLIRQDVDRTIPEVAFFQSTKIRNLMCDLLFLYAKVDPKIGYKQGMHEILAPIIFTLHCDAAATQHLSSVGRLPQDLLLISNGSELAADCYIMFSKVMRKCRKWYIDPEPEARDATSELEYYIRDVYHNHLKSVDIELYRHLERHHILPQVYAVRWLRLLFGREFPMQDLLCVWDFLFATNLEMVSSFFVAMLVGQRVLLLNDDAGNILSTLMRYPSPDDVANVIEQTKTIEKSRHGLNFAKTKKNIDQKTSQVINKISDIYSKIDKGIKDIVESDAKPVVERSKFDFLLKKYEEQRQMSLFCAARLDAAVQQLSSLGSAVDGDTMVSVATVKQVRDFLCGSLKWKDMQKHEGAIHPATIQWLNKQINADDNIEEAEEA</sequence>
<dbReference type="InterPro" id="IPR000195">
    <property type="entry name" value="Rab-GAP-TBC_dom"/>
</dbReference>
<protein>
    <submittedName>
        <fullName evidence="3">Oidioi.mRNA.OKI2018_I69.PAR.g11553.t1.cds</fullName>
    </submittedName>
</protein>
<dbReference type="Gene3D" id="1.10.8.270">
    <property type="entry name" value="putative rabgap domain of human tbc1 domain family member 14 like domains"/>
    <property type="match status" value="1"/>
</dbReference>
<feature type="domain" description="Rab-GAP TBC" evidence="2">
    <location>
        <begin position="49"/>
        <end position="306"/>
    </location>
</feature>